<name>A0A9N7TLK8_PLEPL</name>
<accession>A0A9N7TLK8</accession>
<protein>
    <submittedName>
        <fullName evidence="1">Uncharacterized protein</fullName>
    </submittedName>
</protein>
<reference evidence="1" key="1">
    <citation type="submission" date="2020-03" db="EMBL/GenBank/DDBJ databases">
        <authorList>
            <person name="Weist P."/>
        </authorList>
    </citation>
    <scope>NUCLEOTIDE SEQUENCE</scope>
</reference>
<evidence type="ECO:0000313" key="1">
    <source>
        <dbReference type="EMBL" id="CAB1415240.1"/>
    </source>
</evidence>
<dbReference type="EMBL" id="CADEAL010000146">
    <property type="protein sequence ID" value="CAB1415240.1"/>
    <property type="molecule type" value="Genomic_DNA"/>
</dbReference>
<sequence>MWFLTALFLSDLERHRLSDQGKGLSSCGQMFSPWIQMSNTYIMIARIFLDENPKFAGEPPANNTLEEVTTVYKGLCKSGGDRWRSGIRRAGCGQAGVRV</sequence>
<comment type="caution">
    <text evidence="1">The sequence shown here is derived from an EMBL/GenBank/DDBJ whole genome shotgun (WGS) entry which is preliminary data.</text>
</comment>
<organism evidence="1 2">
    <name type="scientific">Pleuronectes platessa</name>
    <name type="common">European plaice</name>
    <dbReference type="NCBI Taxonomy" id="8262"/>
    <lineage>
        <taxon>Eukaryota</taxon>
        <taxon>Metazoa</taxon>
        <taxon>Chordata</taxon>
        <taxon>Craniata</taxon>
        <taxon>Vertebrata</taxon>
        <taxon>Euteleostomi</taxon>
        <taxon>Actinopterygii</taxon>
        <taxon>Neopterygii</taxon>
        <taxon>Teleostei</taxon>
        <taxon>Neoteleostei</taxon>
        <taxon>Acanthomorphata</taxon>
        <taxon>Carangaria</taxon>
        <taxon>Pleuronectiformes</taxon>
        <taxon>Pleuronectoidei</taxon>
        <taxon>Pleuronectidae</taxon>
        <taxon>Pleuronectes</taxon>
    </lineage>
</organism>
<dbReference type="Proteomes" id="UP001153269">
    <property type="component" value="Unassembled WGS sequence"/>
</dbReference>
<keyword evidence="2" id="KW-1185">Reference proteome</keyword>
<proteinExistence type="predicted"/>
<evidence type="ECO:0000313" key="2">
    <source>
        <dbReference type="Proteomes" id="UP001153269"/>
    </source>
</evidence>
<gene>
    <name evidence="1" type="ORF">PLEPLA_LOCUS2956</name>
</gene>
<dbReference type="AlphaFoldDB" id="A0A9N7TLK8"/>